<feature type="region of interest" description="Disordered" evidence="1">
    <location>
        <begin position="1"/>
        <end position="20"/>
    </location>
</feature>
<feature type="region of interest" description="Disordered" evidence="1">
    <location>
        <begin position="65"/>
        <end position="100"/>
    </location>
</feature>
<dbReference type="AlphaFoldDB" id="A0A1S1U7U8"/>
<evidence type="ECO:0000256" key="1">
    <source>
        <dbReference type="SAM" id="MobiDB-lite"/>
    </source>
</evidence>
<dbReference type="Proteomes" id="UP000179840">
    <property type="component" value="Unassembled WGS sequence"/>
</dbReference>
<dbReference type="EMBL" id="LFKP01000008">
    <property type="protein sequence ID" value="OHV96510.1"/>
    <property type="molecule type" value="Genomic_DNA"/>
</dbReference>
<name>A0A1S1U7U8_9BURK</name>
<protein>
    <submittedName>
        <fullName evidence="2">Uncharacterized protein</fullName>
    </submittedName>
</protein>
<feature type="compositionally biased region" description="Basic and acidic residues" evidence="1">
    <location>
        <begin position="7"/>
        <end position="20"/>
    </location>
</feature>
<sequence length="100" mass="11287">MQVHIGEGAEKTPQQEEEARREFIAELWRRFETLQEWAVSHWPDQQHPLSSADFVETRKEILSLRSPAGSLNQPAARDAAEPAPEQGGAQYVDVTPAPWP</sequence>
<evidence type="ECO:0000313" key="3">
    <source>
        <dbReference type="Proteomes" id="UP000179840"/>
    </source>
</evidence>
<dbReference type="RefSeq" id="WP_071078029.1">
    <property type="nucleotide sequence ID" value="NZ_LFKP01000008.1"/>
</dbReference>
<organism evidence="2 3">
    <name type="scientific">Janthinobacterium lividum</name>
    <dbReference type="NCBI Taxonomy" id="29581"/>
    <lineage>
        <taxon>Bacteria</taxon>
        <taxon>Pseudomonadati</taxon>
        <taxon>Pseudomonadota</taxon>
        <taxon>Betaproteobacteria</taxon>
        <taxon>Burkholderiales</taxon>
        <taxon>Oxalobacteraceae</taxon>
        <taxon>Janthinobacterium</taxon>
    </lineage>
</organism>
<evidence type="ECO:0000313" key="2">
    <source>
        <dbReference type="EMBL" id="OHV96510.1"/>
    </source>
</evidence>
<accession>A0A1S1U7U8</accession>
<proteinExistence type="predicted"/>
<gene>
    <name evidence="2" type="ORF">AKG95_17410</name>
</gene>
<reference evidence="2 3" key="1">
    <citation type="submission" date="2015-06" db="EMBL/GenBank/DDBJ databases">
        <title>Draft genome sequencing of a biphenyl-degrading bacterium, Janthinobacterium lividum MEG1.</title>
        <authorList>
            <person name="Shimodaira J."/>
            <person name="Hatta T."/>
        </authorList>
    </citation>
    <scope>NUCLEOTIDE SEQUENCE [LARGE SCALE GENOMIC DNA]</scope>
    <source>
        <strain evidence="2 3">MEG1</strain>
    </source>
</reference>
<comment type="caution">
    <text evidence="2">The sequence shown here is derived from an EMBL/GenBank/DDBJ whole genome shotgun (WGS) entry which is preliminary data.</text>
</comment>
<feature type="compositionally biased region" description="Low complexity" evidence="1">
    <location>
        <begin position="74"/>
        <end position="85"/>
    </location>
</feature>